<dbReference type="CDD" id="cd06558">
    <property type="entry name" value="crotonase-like"/>
    <property type="match status" value="1"/>
</dbReference>
<dbReference type="InterPro" id="IPR029045">
    <property type="entry name" value="ClpP/crotonase-like_dom_sf"/>
</dbReference>
<sequence>MKSITTQIENKIATLTLNRPEVFNSFNREMALLLQDELDACEKNPEVRAIVLTGSGKAFCAGQDLKEVTSPELNPGFKKILEEHYNPIISRIRNIEKPIIGAINGVAAGAGANIALACDVVVASENASFIQAFSKIGLVPDSAGTFFLPRLIGFQKASALMMLGDKVSAVEAEKLGMVYKVVTPENFKEEVNNIASILANMPTKALGLTKRLLNNSMQNSLEEQLNFESKLQIESAQSEDYAEGVDAFINKRKPNFKGK</sequence>
<dbReference type="GO" id="GO:0003824">
    <property type="term" value="F:catalytic activity"/>
    <property type="evidence" value="ECO:0007669"/>
    <property type="project" value="InterPro"/>
</dbReference>
<dbReference type="InterPro" id="IPR018376">
    <property type="entry name" value="Enoyl-CoA_hyd/isom_CS"/>
</dbReference>
<dbReference type="Gene3D" id="3.90.226.10">
    <property type="entry name" value="2-enoyl-CoA Hydratase, Chain A, domain 1"/>
    <property type="match status" value="1"/>
</dbReference>
<dbReference type="SUPFAM" id="SSF52096">
    <property type="entry name" value="ClpP/crotonase"/>
    <property type="match status" value="1"/>
</dbReference>
<protein>
    <submittedName>
        <fullName evidence="3">Enoyl-CoA hydratase</fullName>
    </submittedName>
</protein>
<accession>A0A137RGQ2</accession>
<evidence type="ECO:0000256" key="1">
    <source>
        <dbReference type="ARBA" id="ARBA00005254"/>
    </source>
</evidence>
<dbReference type="OrthoDB" id="9775794at2"/>
<dbReference type="PATRIC" id="fig|1548749.3.peg.2305"/>
<reference evidence="3 4" key="2">
    <citation type="journal article" date="2016" name="Int. J. Syst. Evol. Microbiol.">
        <title>Vitellibacter aquimaris sp. nov., a marine bacterium isolated from seawater.</title>
        <authorList>
            <person name="Thevarajoo S."/>
            <person name="Selvaratnam C."/>
            <person name="Goh K.M."/>
            <person name="Hong K.W."/>
            <person name="Chan X.Y."/>
            <person name="Chan K.G."/>
            <person name="Chong C.S."/>
        </authorList>
    </citation>
    <scope>NUCLEOTIDE SEQUENCE [LARGE SCALE GENOMIC DNA]</scope>
    <source>
        <strain evidence="3 4">D-24</strain>
    </source>
</reference>
<dbReference type="AlphaFoldDB" id="A0A137RGQ2"/>
<dbReference type="STRING" id="1548749.LS48_10980"/>
<dbReference type="Pfam" id="PF00378">
    <property type="entry name" value="ECH_1"/>
    <property type="match status" value="1"/>
</dbReference>
<dbReference type="PANTHER" id="PTHR43802">
    <property type="entry name" value="ENOYL-COA HYDRATASE"/>
    <property type="match status" value="1"/>
</dbReference>
<reference evidence="4" key="1">
    <citation type="submission" date="2014-10" db="EMBL/GenBank/DDBJ databases">
        <title>Genome sequencing of Vitellibacter sp. D-24.</title>
        <authorList>
            <person name="Thevarajoo S."/>
            <person name="Selvaratnam C."/>
            <person name="Goh K.M."/>
            <person name="Chong C.S."/>
        </authorList>
    </citation>
    <scope>NUCLEOTIDE SEQUENCE [LARGE SCALE GENOMIC DNA]</scope>
    <source>
        <strain evidence="4">D-24</strain>
    </source>
</reference>
<name>A0A137RGQ2_9FLAO</name>
<gene>
    <name evidence="3" type="ORF">LS48_10980</name>
</gene>
<dbReference type="RefSeq" id="WP_062622629.1">
    <property type="nucleotide sequence ID" value="NZ_JRWG01000006.1"/>
</dbReference>
<evidence type="ECO:0000256" key="2">
    <source>
        <dbReference type="RuleBase" id="RU003707"/>
    </source>
</evidence>
<organism evidence="3 4">
    <name type="scientific">Aequorivita aquimaris</name>
    <dbReference type="NCBI Taxonomy" id="1548749"/>
    <lineage>
        <taxon>Bacteria</taxon>
        <taxon>Pseudomonadati</taxon>
        <taxon>Bacteroidota</taxon>
        <taxon>Flavobacteriia</taxon>
        <taxon>Flavobacteriales</taxon>
        <taxon>Flavobacteriaceae</taxon>
        <taxon>Aequorivita</taxon>
    </lineage>
</organism>
<dbReference type="PANTHER" id="PTHR43802:SF1">
    <property type="entry name" value="IP11341P-RELATED"/>
    <property type="match status" value="1"/>
</dbReference>
<evidence type="ECO:0000313" key="3">
    <source>
        <dbReference type="EMBL" id="KXN98663.1"/>
    </source>
</evidence>
<dbReference type="PROSITE" id="PS00166">
    <property type="entry name" value="ENOYL_COA_HYDRATASE"/>
    <property type="match status" value="1"/>
</dbReference>
<dbReference type="InterPro" id="IPR014748">
    <property type="entry name" value="Enoyl-CoA_hydra_C"/>
</dbReference>
<dbReference type="Gene3D" id="1.10.12.10">
    <property type="entry name" value="Lyase 2-enoyl-coa Hydratase, Chain A, domain 2"/>
    <property type="match status" value="1"/>
</dbReference>
<evidence type="ECO:0000313" key="4">
    <source>
        <dbReference type="Proteomes" id="UP000070138"/>
    </source>
</evidence>
<comment type="similarity">
    <text evidence="1 2">Belongs to the enoyl-CoA hydratase/isomerase family.</text>
</comment>
<proteinExistence type="inferred from homology"/>
<keyword evidence="4" id="KW-1185">Reference proteome</keyword>
<comment type="caution">
    <text evidence="3">The sequence shown here is derived from an EMBL/GenBank/DDBJ whole genome shotgun (WGS) entry which is preliminary data.</text>
</comment>
<dbReference type="InterPro" id="IPR001753">
    <property type="entry name" value="Enoyl-CoA_hydra/iso"/>
</dbReference>
<dbReference type="EMBL" id="JRWG01000006">
    <property type="protein sequence ID" value="KXN98663.1"/>
    <property type="molecule type" value="Genomic_DNA"/>
</dbReference>
<dbReference type="Proteomes" id="UP000070138">
    <property type="component" value="Unassembled WGS sequence"/>
</dbReference>